<protein>
    <submittedName>
        <fullName evidence="2">Uncharacterized protein</fullName>
    </submittedName>
</protein>
<reference evidence="3" key="1">
    <citation type="submission" date="2017-04" db="EMBL/GenBank/DDBJ databases">
        <authorList>
            <person name="Varghese N."/>
            <person name="Submissions S."/>
        </authorList>
    </citation>
    <scope>NUCLEOTIDE SEQUENCE [LARGE SCALE GENOMIC DNA]</scope>
    <source>
        <strain evidence="3">DSM 16512</strain>
    </source>
</reference>
<evidence type="ECO:0000313" key="3">
    <source>
        <dbReference type="Proteomes" id="UP000192602"/>
    </source>
</evidence>
<dbReference type="EMBL" id="FWWZ01000001">
    <property type="protein sequence ID" value="SMC10157.1"/>
    <property type="molecule type" value="Genomic_DNA"/>
</dbReference>
<keyword evidence="1" id="KW-0812">Transmembrane</keyword>
<dbReference type="STRING" id="1069081.SAMN05660197_1996"/>
<dbReference type="Proteomes" id="UP000192602">
    <property type="component" value="Unassembled WGS sequence"/>
</dbReference>
<name>A0A1W1WV53_9BACT</name>
<feature type="transmembrane region" description="Helical" evidence="1">
    <location>
        <begin position="41"/>
        <end position="60"/>
    </location>
</feature>
<accession>A0A1W1WV53</accession>
<keyword evidence="3" id="KW-1185">Reference proteome</keyword>
<sequence>MNEVIIYVFVLALFEFYESSWQSGATLQEVINNLYTKYQKGLFYFFFSHPSFIYALYLGIKYDLTNFWFLTILFFKFLNISFELVVIQKLQEQKLHEILPIPLDIKIERWMSYINVILFPLLLFIAFMQTA</sequence>
<proteinExistence type="predicted"/>
<keyword evidence="1" id="KW-1133">Transmembrane helix</keyword>
<evidence type="ECO:0000256" key="1">
    <source>
        <dbReference type="SAM" id="Phobius"/>
    </source>
</evidence>
<organism evidence="2 3">
    <name type="scientific">Nitratiruptor tergarcus DSM 16512</name>
    <dbReference type="NCBI Taxonomy" id="1069081"/>
    <lineage>
        <taxon>Bacteria</taxon>
        <taxon>Pseudomonadati</taxon>
        <taxon>Campylobacterota</taxon>
        <taxon>Epsilonproteobacteria</taxon>
        <taxon>Nautiliales</taxon>
        <taxon>Nitratiruptoraceae</taxon>
        <taxon>Nitratiruptor</taxon>
    </lineage>
</organism>
<keyword evidence="1" id="KW-0472">Membrane</keyword>
<feature type="transmembrane region" description="Helical" evidence="1">
    <location>
        <begin position="110"/>
        <end position="128"/>
    </location>
</feature>
<dbReference type="AlphaFoldDB" id="A0A1W1WV53"/>
<dbReference type="OrthoDB" id="5372906at2"/>
<evidence type="ECO:0000313" key="2">
    <source>
        <dbReference type="EMBL" id="SMC10157.1"/>
    </source>
</evidence>
<gene>
    <name evidence="2" type="ORF">SAMN05660197_1996</name>
</gene>
<feature type="transmembrane region" description="Helical" evidence="1">
    <location>
        <begin position="67"/>
        <end position="90"/>
    </location>
</feature>
<dbReference type="RefSeq" id="WP_084276530.1">
    <property type="nucleotide sequence ID" value="NZ_AP026671.1"/>
</dbReference>